<keyword evidence="1" id="KW-0812">Transmembrane</keyword>
<keyword evidence="4" id="KW-0436">Ligase</keyword>
<evidence type="ECO:0000259" key="3">
    <source>
        <dbReference type="Pfam" id="PF13193"/>
    </source>
</evidence>
<dbReference type="PROSITE" id="PS00455">
    <property type="entry name" value="AMP_BINDING"/>
    <property type="match status" value="1"/>
</dbReference>
<feature type="domain" description="AMP-dependent synthetase/ligase" evidence="2">
    <location>
        <begin position="38"/>
        <end position="368"/>
    </location>
</feature>
<dbReference type="Pfam" id="PF00501">
    <property type="entry name" value="AMP-binding"/>
    <property type="match status" value="1"/>
</dbReference>
<keyword evidence="5" id="KW-1185">Reference proteome</keyword>
<evidence type="ECO:0000313" key="4">
    <source>
        <dbReference type="EMBL" id="PRD43642.1"/>
    </source>
</evidence>
<dbReference type="GO" id="GO:0016878">
    <property type="term" value="F:acid-thiol ligase activity"/>
    <property type="evidence" value="ECO:0007669"/>
    <property type="project" value="UniProtKB-ARBA"/>
</dbReference>
<dbReference type="SUPFAM" id="SSF56801">
    <property type="entry name" value="Acetyl-CoA synthetase-like"/>
    <property type="match status" value="1"/>
</dbReference>
<dbReference type="Proteomes" id="UP000239434">
    <property type="component" value="Unassembled WGS sequence"/>
</dbReference>
<dbReference type="EMBL" id="PVBR01000006">
    <property type="protein sequence ID" value="PRD43642.1"/>
    <property type="molecule type" value="Genomic_DNA"/>
</dbReference>
<sequence>MSQQTVFERFTDAIHRRGEAPFLQVLEETAGIYGIPAGEISYAEMGARVSVWAKQLTQAGYGAGHRVGLLLQNRPVYLEIWLALNSLGASVVPINPDLRLAELEYVAQHSEMILAIVLPERVEELRQAAANAGLNLPVISPGDALPDAILPASGSVELGNSTECALLYTSGTTGQPKGCILSNEYFLHSGDWYAETGGYIGLRKNCERMLTPLPVFHMNAMAVSVMAMITVGGCIILLDRFHPRSWWHSVRESGATVVHYLGVMPSMLSSAPRSSSDRDHSVRFGFGAGVDKKLHEPFEQRFGFPLIEAWAMTETGSGGVICANEEPRKIGTSCFGRAEPSVEVRVVDDAGQDVEGDVAGELLVRRKGDNRRYGFFSGYLKNQQATDEVWEGGWFHTGDIVSRDPDGSFHFVDRKKNVIRRSGENIAAVEVETILNRHPDIRMAAAAATPDETRGDEVAVVIVLETGEGSARKADEIVHWALDQMAYYKVPGWVCFVDELPLTATRKILRGKVKDLVGELMNNSGLHDTRSLKRRRA</sequence>
<reference evidence="4 5" key="1">
    <citation type="submission" date="2018-02" db="EMBL/GenBank/DDBJ databases">
        <title>The draft genome of Phyllobacterium sp. 1N-3.</title>
        <authorList>
            <person name="Liu L."/>
            <person name="Li L."/>
            <person name="Zhang X."/>
            <person name="Wang T."/>
            <person name="Liang L."/>
        </authorList>
    </citation>
    <scope>NUCLEOTIDE SEQUENCE [LARGE SCALE GENOMIC DNA]</scope>
    <source>
        <strain evidence="4 5">1N-3</strain>
    </source>
</reference>
<feature type="transmembrane region" description="Helical" evidence="1">
    <location>
        <begin position="216"/>
        <end position="238"/>
    </location>
</feature>
<dbReference type="Gene3D" id="3.30.300.30">
    <property type="match status" value="1"/>
</dbReference>
<proteinExistence type="predicted"/>
<keyword evidence="1" id="KW-1133">Transmembrane helix</keyword>
<dbReference type="InterPro" id="IPR000873">
    <property type="entry name" value="AMP-dep_synth/lig_dom"/>
</dbReference>
<accession>A0A2S9ISY9</accession>
<name>A0A2S9ISY9_9HYPH</name>
<evidence type="ECO:0000313" key="5">
    <source>
        <dbReference type="Proteomes" id="UP000239434"/>
    </source>
</evidence>
<dbReference type="AlphaFoldDB" id="A0A2S9ISY9"/>
<evidence type="ECO:0000259" key="2">
    <source>
        <dbReference type="Pfam" id="PF00501"/>
    </source>
</evidence>
<dbReference type="RefSeq" id="WP_105741855.1">
    <property type="nucleotide sequence ID" value="NZ_PVBR01000006.1"/>
</dbReference>
<feature type="domain" description="AMP-binding enzyme C-terminal" evidence="3">
    <location>
        <begin position="430"/>
        <end position="507"/>
    </location>
</feature>
<keyword evidence="1" id="KW-0472">Membrane</keyword>
<dbReference type="PANTHER" id="PTHR43767">
    <property type="entry name" value="LONG-CHAIN-FATTY-ACID--COA LIGASE"/>
    <property type="match status" value="1"/>
</dbReference>
<evidence type="ECO:0000256" key="1">
    <source>
        <dbReference type="SAM" id="Phobius"/>
    </source>
</evidence>
<comment type="caution">
    <text evidence="4">The sequence shown here is derived from an EMBL/GenBank/DDBJ whole genome shotgun (WGS) entry which is preliminary data.</text>
</comment>
<dbReference type="InterPro" id="IPR045851">
    <property type="entry name" value="AMP-bd_C_sf"/>
</dbReference>
<dbReference type="InterPro" id="IPR020845">
    <property type="entry name" value="AMP-binding_CS"/>
</dbReference>
<organism evidence="4 5">
    <name type="scientific">Phyllobacterium phragmitis</name>
    <dbReference type="NCBI Taxonomy" id="2670329"/>
    <lineage>
        <taxon>Bacteria</taxon>
        <taxon>Pseudomonadati</taxon>
        <taxon>Pseudomonadota</taxon>
        <taxon>Alphaproteobacteria</taxon>
        <taxon>Hyphomicrobiales</taxon>
        <taxon>Phyllobacteriaceae</taxon>
        <taxon>Phyllobacterium</taxon>
    </lineage>
</organism>
<dbReference type="PANTHER" id="PTHR43767:SF1">
    <property type="entry name" value="NONRIBOSOMAL PEPTIDE SYNTHASE PES1 (EUROFUNG)-RELATED"/>
    <property type="match status" value="1"/>
</dbReference>
<gene>
    <name evidence="4" type="ORF">C5748_10335</name>
</gene>
<dbReference type="Gene3D" id="3.40.50.12780">
    <property type="entry name" value="N-terminal domain of ligase-like"/>
    <property type="match status" value="1"/>
</dbReference>
<dbReference type="InterPro" id="IPR025110">
    <property type="entry name" value="AMP-bd_C"/>
</dbReference>
<protein>
    <submittedName>
        <fullName evidence="4">ATP-dependent acyl-CoA ligase</fullName>
    </submittedName>
</protein>
<dbReference type="Pfam" id="PF13193">
    <property type="entry name" value="AMP-binding_C"/>
    <property type="match status" value="1"/>
</dbReference>
<dbReference type="InterPro" id="IPR050237">
    <property type="entry name" value="ATP-dep_AMP-bd_enzyme"/>
</dbReference>
<dbReference type="InterPro" id="IPR042099">
    <property type="entry name" value="ANL_N_sf"/>
</dbReference>